<sequence>MIDIFSHLNAATLDKHVHDGGKIMVVRADDNRGAYSNT</sequence>
<comment type="caution">
    <text evidence="1">The sequence shown here is derived from an EMBL/GenBank/DDBJ whole genome shotgun (WGS) entry which is preliminary data.</text>
</comment>
<organism evidence="1">
    <name type="scientific">marine sediment metagenome</name>
    <dbReference type="NCBI Taxonomy" id="412755"/>
    <lineage>
        <taxon>unclassified sequences</taxon>
        <taxon>metagenomes</taxon>
        <taxon>ecological metagenomes</taxon>
    </lineage>
</organism>
<proteinExistence type="predicted"/>
<feature type="non-terminal residue" evidence="1">
    <location>
        <position position="38"/>
    </location>
</feature>
<dbReference type="AlphaFoldDB" id="X1F1U2"/>
<gene>
    <name evidence="1" type="ORF">S01H4_65170</name>
</gene>
<reference evidence="1" key="1">
    <citation type="journal article" date="2014" name="Front. Microbiol.">
        <title>High frequency of phylogenetically diverse reductive dehalogenase-homologous genes in deep subseafloor sedimentary metagenomes.</title>
        <authorList>
            <person name="Kawai M."/>
            <person name="Futagami T."/>
            <person name="Toyoda A."/>
            <person name="Takaki Y."/>
            <person name="Nishi S."/>
            <person name="Hori S."/>
            <person name="Arai W."/>
            <person name="Tsubouchi T."/>
            <person name="Morono Y."/>
            <person name="Uchiyama I."/>
            <person name="Ito T."/>
            <person name="Fujiyama A."/>
            <person name="Inagaki F."/>
            <person name="Takami H."/>
        </authorList>
    </citation>
    <scope>NUCLEOTIDE SEQUENCE</scope>
    <source>
        <strain evidence="1">Expedition CK06-06</strain>
    </source>
</reference>
<evidence type="ECO:0000313" key="1">
    <source>
        <dbReference type="EMBL" id="GAH23354.1"/>
    </source>
</evidence>
<accession>X1F1U2</accession>
<dbReference type="EMBL" id="BART01039780">
    <property type="protein sequence ID" value="GAH23354.1"/>
    <property type="molecule type" value="Genomic_DNA"/>
</dbReference>
<name>X1F1U2_9ZZZZ</name>
<protein>
    <submittedName>
        <fullName evidence="1">Uncharacterized protein</fullName>
    </submittedName>
</protein>